<comment type="caution">
    <text evidence="1">The sequence shown here is derived from an EMBL/GenBank/DDBJ whole genome shotgun (WGS) entry which is preliminary data.</text>
</comment>
<gene>
    <name evidence="1" type="ORF">S01H1_14232</name>
</gene>
<dbReference type="EMBL" id="BARS01007391">
    <property type="protein sequence ID" value="GAF82499.1"/>
    <property type="molecule type" value="Genomic_DNA"/>
</dbReference>
<organism evidence="1">
    <name type="scientific">marine sediment metagenome</name>
    <dbReference type="NCBI Taxonomy" id="412755"/>
    <lineage>
        <taxon>unclassified sequences</taxon>
        <taxon>metagenomes</taxon>
        <taxon>ecological metagenomes</taxon>
    </lineage>
</organism>
<dbReference type="AlphaFoldDB" id="X0SN85"/>
<sequence length="160" mass="17647">AKGKHQLQPIVQEALRLIGFKVEDQPDKDSDGLVTSEYGCALLEVAGSTGTIRIEKFGELVTNVGNFIKQKGQKVGGILVGNPFCEEPIDNRPPKDSQKQLFAKELLESAEKQDIAVLLSADLYELVTRILSDKISDNQKLSVRQKIFEANGLLRLSQLL</sequence>
<name>X0SN85_9ZZZZ</name>
<proteinExistence type="predicted"/>
<accession>X0SN85</accession>
<feature type="non-terminal residue" evidence="1">
    <location>
        <position position="1"/>
    </location>
</feature>
<evidence type="ECO:0000313" key="1">
    <source>
        <dbReference type="EMBL" id="GAF82499.1"/>
    </source>
</evidence>
<reference evidence="1" key="1">
    <citation type="journal article" date="2014" name="Front. Microbiol.">
        <title>High frequency of phylogenetically diverse reductive dehalogenase-homologous genes in deep subseafloor sedimentary metagenomes.</title>
        <authorList>
            <person name="Kawai M."/>
            <person name="Futagami T."/>
            <person name="Toyoda A."/>
            <person name="Takaki Y."/>
            <person name="Nishi S."/>
            <person name="Hori S."/>
            <person name="Arai W."/>
            <person name="Tsubouchi T."/>
            <person name="Morono Y."/>
            <person name="Uchiyama I."/>
            <person name="Ito T."/>
            <person name="Fujiyama A."/>
            <person name="Inagaki F."/>
            <person name="Takami H."/>
        </authorList>
    </citation>
    <scope>NUCLEOTIDE SEQUENCE</scope>
    <source>
        <strain evidence="1">Expedition CK06-06</strain>
    </source>
</reference>
<protein>
    <submittedName>
        <fullName evidence="1">Uncharacterized protein</fullName>
    </submittedName>
</protein>